<reference evidence="3" key="1">
    <citation type="journal article" date="2020" name="mSystems">
        <title>Genome- and Community-Level Interaction Insights into Carbon Utilization and Element Cycling Functions of Hydrothermarchaeota in Hydrothermal Sediment.</title>
        <authorList>
            <person name="Zhou Z."/>
            <person name="Liu Y."/>
            <person name="Xu W."/>
            <person name="Pan J."/>
            <person name="Luo Z.H."/>
            <person name="Li M."/>
        </authorList>
    </citation>
    <scope>NUCLEOTIDE SEQUENCE [LARGE SCALE GENOMIC DNA]</scope>
    <source>
        <strain evidence="3">SpSt-587</strain>
    </source>
</reference>
<dbReference type="EMBL" id="DSYZ01000041">
    <property type="protein sequence ID" value="HGT82432.1"/>
    <property type="molecule type" value="Genomic_DNA"/>
</dbReference>
<evidence type="ECO:0000256" key="1">
    <source>
        <dbReference type="ARBA" id="ARBA00023125"/>
    </source>
</evidence>
<feature type="domain" description="Cas12f1-like TNB" evidence="2">
    <location>
        <begin position="6"/>
        <end position="65"/>
    </location>
</feature>
<name>A0A7J3M058_ARCFL</name>
<dbReference type="InterPro" id="IPR010095">
    <property type="entry name" value="Cas12f1-like_TNB"/>
</dbReference>
<accession>A0A7J3M058</accession>
<evidence type="ECO:0000313" key="3">
    <source>
        <dbReference type="EMBL" id="HGT82432.1"/>
    </source>
</evidence>
<comment type="caution">
    <text evidence="3">The sequence shown here is derived from an EMBL/GenBank/DDBJ whole genome shotgun (WGS) entry which is preliminary data.</text>
</comment>
<protein>
    <recommendedName>
        <fullName evidence="2">Cas12f1-like TNB domain-containing protein</fullName>
    </recommendedName>
</protein>
<dbReference type="AlphaFoldDB" id="A0A7J3M058"/>
<organism evidence="3">
    <name type="scientific">Archaeoglobus fulgidus</name>
    <dbReference type="NCBI Taxonomy" id="2234"/>
    <lineage>
        <taxon>Archaea</taxon>
        <taxon>Methanobacteriati</taxon>
        <taxon>Methanobacteriota</taxon>
        <taxon>Archaeoglobi</taxon>
        <taxon>Archaeoglobales</taxon>
        <taxon>Archaeoglobaceae</taxon>
        <taxon>Archaeoglobus</taxon>
    </lineage>
</organism>
<gene>
    <name evidence="3" type="ORF">ENT52_01725</name>
</gene>
<dbReference type="Pfam" id="PF07282">
    <property type="entry name" value="Cas12f1-like_TNB"/>
    <property type="match status" value="1"/>
</dbReference>
<evidence type="ECO:0000259" key="2">
    <source>
        <dbReference type="Pfam" id="PF07282"/>
    </source>
</evidence>
<sequence>MARRVIEVGEEYGIKVELVNEENTSTTCPLCKAKNQDHRRIHRGLLKCYKRDKVFNADLAGAYNMLKAKTISPSPATLGKGNALKAQS</sequence>
<keyword evidence="1" id="KW-0238">DNA-binding</keyword>
<proteinExistence type="predicted"/>
<dbReference type="GO" id="GO:0003677">
    <property type="term" value="F:DNA binding"/>
    <property type="evidence" value="ECO:0007669"/>
    <property type="project" value="UniProtKB-KW"/>
</dbReference>